<evidence type="ECO:0000313" key="2">
    <source>
        <dbReference type="EMBL" id="AEI36804.1"/>
    </source>
</evidence>
<dbReference type="EMBL" id="CP002872">
    <property type="protein sequence ID" value="AEI36804.1"/>
    <property type="molecule type" value="Genomic_DNA"/>
</dbReference>
<dbReference type="Proteomes" id="UP000000490">
    <property type="component" value="Chromosome"/>
</dbReference>
<organism evidence="2 3">
    <name type="scientific">Francisella salina</name>
    <dbReference type="NCBI Taxonomy" id="573569"/>
    <lineage>
        <taxon>Bacteria</taxon>
        <taxon>Pseudomonadati</taxon>
        <taxon>Pseudomonadota</taxon>
        <taxon>Gammaproteobacteria</taxon>
        <taxon>Thiotrichales</taxon>
        <taxon>Francisellaceae</taxon>
        <taxon>Francisella</taxon>
    </lineage>
</organism>
<keyword evidence="1" id="KW-1133">Transmembrane helix</keyword>
<name>A0ABN3ZV92_FRAST</name>
<evidence type="ECO:0000256" key="1">
    <source>
        <dbReference type="SAM" id="Phobius"/>
    </source>
</evidence>
<keyword evidence="1" id="KW-0472">Membrane</keyword>
<accession>A0ABN3ZV92</accession>
<feature type="transmembrane region" description="Helical" evidence="1">
    <location>
        <begin position="12"/>
        <end position="36"/>
    </location>
</feature>
<reference evidence="2" key="1">
    <citation type="submission" date="2011-05" db="EMBL/GenBank/DDBJ databases">
        <authorList>
            <person name="Kuske C.R."/>
            <person name="Challacombe J.F."/>
            <person name="Siddaramappa S."/>
            <person name="Petersen J.M."/>
            <person name="Bruce D.C."/>
        </authorList>
    </citation>
    <scope>NUCLEOTIDE SEQUENCE</scope>
    <source>
        <strain evidence="2">TX077308</strain>
    </source>
</reference>
<evidence type="ECO:0000313" key="3">
    <source>
        <dbReference type="Proteomes" id="UP000000490"/>
    </source>
</evidence>
<sequence>MIHLLDFCTMIINLLCTFLLAGLYVIGWPVGIVGIVGNLTLVTRR</sequence>
<keyword evidence="1" id="KW-0812">Transmembrane</keyword>
<gene>
    <name evidence="2" type="ordered locus">F7308_1880</name>
</gene>
<proteinExistence type="predicted"/>
<protein>
    <submittedName>
        <fullName evidence="2">Ribosyl nicotinamide transporter, PnuC-like protein</fullName>
    </submittedName>
</protein>
<keyword evidence="3" id="KW-1185">Reference proteome</keyword>